<sequence length="25" mass="3032">MFKYTPTEVRMTYSIMFDILKISTD</sequence>
<protein>
    <submittedName>
        <fullName evidence="1">Uncharacterized protein</fullName>
    </submittedName>
</protein>
<accession>U4KIG6</accession>
<gene>
    <name evidence="1" type="ORF">VIBNI_B0859</name>
</gene>
<organism evidence="1 2">
    <name type="scientific">Vibrio nigripulchritudo</name>
    <dbReference type="NCBI Taxonomy" id="28173"/>
    <lineage>
        <taxon>Bacteria</taxon>
        <taxon>Pseudomonadati</taxon>
        <taxon>Pseudomonadota</taxon>
        <taxon>Gammaproteobacteria</taxon>
        <taxon>Vibrionales</taxon>
        <taxon>Vibrionaceae</taxon>
        <taxon>Vibrio</taxon>
    </lineage>
</organism>
<reference evidence="1 2" key="1">
    <citation type="journal article" date="2013" name="ISME J.">
        <title>Comparative genomics of pathogenic lineages of Vibrio nigripulchritudo identifies virulence-associated traits.</title>
        <authorList>
            <person name="Goudenege D."/>
            <person name="Labreuche Y."/>
            <person name="Krin E."/>
            <person name="Ansquer D."/>
            <person name="Mangenot S."/>
            <person name="Calteau A."/>
            <person name="Medigue C."/>
            <person name="Mazel D."/>
            <person name="Polz M.F."/>
            <person name="Le Roux F."/>
        </authorList>
    </citation>
    <scope>NUCLEOTIDE SEQUENCE [LARGE SCALE GENOMIC DNA]</scope>
    <source>
        <strain evidence="2">SnF1</strain>
    </source>
</reference>
<keyword evidence="2" id="KW-1185">Reference proteome</keyword>
<dbReference type="KEGG" id="vni:VIBNI_B0859"/>
<name>U4KIG6_9VIBR</name>
<proteinExistence type="predicted"/>
<dbReference type="EMBL" id="FO203527">
    <property type="protein sequence ID" value="CCO60645.1"/>
    <property type="molecule type" value="Genomic_DNA"/>
</dbReference>
<dbReference type="AlphaFoldDB" id="U4KIG6"/>
<dbReference type="Proteomes" id="UP000016895">
    <property type="component" value="Chromosome 2"/>
</dbReference>
<evidence type="ECO:0000313" key="1">
    <source>
        <dbReference type="EMBL" id="CCO60645.1"/>
    </source>
</evidence>
<evidence type="ECO:0000313" key="2">
    <source>
        <dbReference type="Proteomes" id="UP000016895"/>
    </source>
</evidence>